<gene>
    <name evidence="2" type="ORF">SAMN05444164_6758</name>
</gene>
<feature type="chain" id="PRO_5011639429" description="HdeA/HdeB family protein" evidence="1">
    <location>
        <begin position="35"/>
        <end position="158"/>
    </location>
</feature>
<evidence type="ECO:0000256" key="1">
    <source>
        <dbReference type="SAM" id="SignalP"/>
    </source>
</evidence>
<proteinExistence type="predicted"/>
<evidence type="ECO:0000313" key="3">
    <source>
        <dbReference type="Proteomes" id="UP000198992"/>
    </source>
</evidence>
<feature type="signal peptide" evidence="1">
    <location>
        <begin position="1"/>
        <end position="34"/>
    </location>
</feature>
<organism evidence="2 3">
    <name type="scientific">Bradyrhizobium erythrophlei</name>
    <dbReference type="NCBI Taxonomy" id="1437360"/>
    <lineage>
        <taxon>Bacteria</taxon>
        <taxon>Pseudomonadati</taxon>
        <taxon>Pseudomonadota</taxon>
        <taxon>Alphaproteobacteria</taxon>
        <taxon>Hyphomicrobiales</taxon>
        <taxon>Nitrobacteraceae</taxon>
        <taxon>Bradyrhizobium</taxon>
    </lineage>
</organism>
<keyword evidence="1" id="KW-0732">Signal</keyword>
<evidence type="ECO:0008006" key="4">
    <source>
        <dbReference type="Google" id="ProtNLM"/>
    </source>
</evidence>
<reference evidence="2 3" key="1">
    <citation type="submission" date="2016-10" db="EMBL/GenBank/DDBJ databases">
        <authorList>
            <person name="de Groot N.N."/>
        </authorList>
    </citation>
    <scope>NUCLEOTIDE SEQUENCE [LARGE SCALE GENOMIC DNA]</scope>
    <source>
        <strain evidence="2 3">MT12</strain>
    </source>
</reference>
<dbReference type="OrthoDB" id="9808546at2"/>
<dbReference type="AlphaFoldDB" id="A0A1H5FR18"/>
<name>A0A1H5FR18_9BRAD</name>
<dbReference type="EMBL" id="FNTH01000001">
    <property type="protein sequence ID" value="SEE05847.1"/>
    <property type="molecule type" value="Genomic_DNA"/>
</dbReference>
<dbReference type="Proteomes" id="UP000198992">
    <property type="component" value="Unassembled WGS sequence"/>
</dbReference>
<protein>
    <recommendedName>
        <fullName evidence="4">HdeA/HdeB family protein</fullName>
    </recommendedName>
</protein>
<sequence>MRNLFNSPNKLSHSLGLGAALVVGLLAFGGTAQAANPFELNFWLSGPRYDGNVAPCERALNVISDQFHEKEATFWNSPLVITGFSRIHETAFRPWQSDNIPRRYCSGDAMLSDGKVRKVHYSIIEDGGFAGLSQGVDWCVAGLDRNWAYNPSCKAARP</sequence>
<accession>A0A1H5FR18</accession>
<evidence type="ECO:0000313" key="2">
    <source>
        <dbReference type="EMBL" id="SEE05847.1"/>
    </source>
</evidence>
<dbReference type="RefSeq" id="WP_092124102.1">
    <property type="nucleotide sequence ID" value="NZ_FNTH01000001.1"/>
</dbReference>